<evidence type="ECO:0000256" key="1">
    <source>
        <dbReference type="SAM" id="MobiDB-lite"/>
    </source>
</evidence>
<comment type="caution">
    <text evidence="2">The sequence shown here is derived from an EMBL/GenBank/DDBJ whole genome shotgun (WGS) entry which is preliminary data.</text>
</comment>
<evidence type="ECO:0000313" key="2">
    <source>
        <dbReference type="EMBL" id="PRP83660.1"/>
    </source>
</evidence>
<accession>A0A2P6NI68</accession>
<keyword evidence="3" id="KW-1185">Reference proteome</keyword>
<dbReference type="InParanoid" id="A0A2P6NI68"/>
<gene>
    <name evidence="2" type="ORF">PROFUN_03815</name>
</gene>
<dbReference type="AlphaFoldDB" id="A0A2P6NI68"/>
<organism evidence="2 3">
    <name type="scientific">Planoprotostelium fungivorum</name>
    <dbReference type="NCBI Taxonomy" id="1890364"/>
    <lineage>
        <taxon>Eukaryota</taxon>
        <taxon>Amoebozoa</taxon>
        <taxon>Evosea</taxon>
        <taxon>Variosea</taxon>
        <taxon>Cavosteliida</taxon>
        <taxon>Cavosteliaceae</taxon>
        <taxon>Planoprotostelium</taxon>
    </lineage>
</organism>
<proteinExistence type="predicted"/>
<feature type="region of interest" description="Disordered" evidence="1">
    <location>
        <begin position="119"/>
        <end position="155"/>
    </location>
</feature>
<reference evidence="2 3" key="1">
    <citation type="journal article" date="2018" name="Genome Biol. Evol.">
        <title>Multiple Roots of Fruiting Body Formation in Amoebozoa.</title>
        <authorList>
            <person name="Hillmann F."/>
            <person name="Forbes G."/>
            <person name="Novohradska S."/>
            <person name="Ferling I."/>
            <person name="Riege K."/>
            <person name="Groth M."/>
            <person name="Westermann M."/>
            <person name="Marz M."/>
            <person name="Spaller T."/>
            <person name="Winckler T."/>
            <person name="Schaap P."/>
            <person name="Glockner G."/>
        </authorList>
    </citation>
    <scope>NUCLEOTIDE SEQUENCE [LARGE SCALE GENOMIC DNA]</scope>
    <source>
        <strain evidence="2 3">Jena</strain>
    </source>
</reference>
<protein>
    <submittedName>
        <fullName evidence="2">Uncharacterized protein</fullName>
    </submittedName>
</protein>
<dbReference type="Proteomes" id="UP000241769">
    <property type="component" value="Unassembled WGS sequence"/>
</dbReference>
<feature type="region of interest" description="Disordered" evidence="1">
    <location>
        <begin position="54"/>
        <end position="74"/>
    </location>
</feature>
<feature type="compositionally biased region" description="Basic and acidic residues" evidence="1">
    <location>
        <begin position="119"/>
        <end position="134"/>
    </location>
</feature>
<dbReference type="EMBL" id="MDYQ01000078">
    <property type="protein sequence ID" value="PRP83660.1"/>
    <property type="molecule type" value="Genomic_DNA"/>
</dbReference>
<sequence length="188" mass="20060">MDVIAATLCSQKNYECSIQDKYSSKGTAEASDSNERNTSVWLDHNVDAGVDGGGTTISRGVRPPDSCTRAPNSLGVTPRPLKTFSRVNLTPIPQKPSIVGVVICAPSYLAKVAAHHEPRAATDYECSDRDEHSSEGTAEASDSNESNTSVQFDRDVDAGDDRWGIIITRDVRSPCNCTGGGIMRGPSD</sequence>
<feature type="compositionally biased region" description="Polar residues" evidence="1">
    <location>
        <begin position="140"/>
        <end position="151"/>
    </location>
</feature>
<evidence type="ECO:0000313" key="3">
    <source>
        <dbReference type="Proteomes" id="UP000241769"/>
    </source>
</evidence>
<name>A0A2P6NI68_9EUKA</name>